<evidence type="ECO:0000259" key="2">
    <source>
        <dbReference type="Pfam" id="PF13598"/>
    </source>
</evidence>
<dbReference type="EMBL" id="JARKIE010000287">
    <property type="protein sequence ID" value="KAJ7657604.1"/>
    <property type="molecule type" value="Genomic_DNA"/>
</dbReference>
<feature type="domain" description="DUF4139" evidence="2">
    <location>
        <begin position="187"/>
        <end position="422"/>
    </location>
</feature>
<reference evidence="3" key="1">
    <citation type="submission" date="2023-03" db="EMBL/GenBank/DDBJ databases">
        <title>Massive genome expansion in bonnet fungi (Mycena s.s.) driven by repeated elements and novel gene families across ecological guilds.</title>
        <authorList>
            <consortium name="Lawrence Berkeley National Laboratory"/>
            <person name="Harder C.B."/>
            <person name="Miyauchi S."/>
            <person name="Viragh M."/>
            <person name="Kuo A."/>
            <person name="Thoen E."/>
            <person name="Andreopoulos B."/>
            <person name="Lu D."/>
            <person name="Skrede I."/>
            <person name="Drula E."/>
            <person name="Henrissat B."/>
            <person name="Morin E."/>
            <person name="Kohler A."/>
            <person name="Barry K."/>
            <person name="LaButti K."/>
            <person name="Morin E."/>
            <person name="Salamov A."/>
            <person name="Lipzen A."/>
            <person name="Mereny Z."/>
            <person name="Hegedus B."/>
            <person name="Baldrian P."/>
            <person name="Stursova M."/>
            <person name="Weitz H."/>
            <person name="Taylor A."/>
            <person name="Grigoriev I.V."/>
            <person name="Nagy L.G."/>
            <person name="Martin F."/>
            <person name="Kauserud H."/>
        </authorList>
    </citation>
    <scope>NUCLEOTIDE SEQUENCE</scope>
    <source>
        <strain evidence="3">CBHHK067</strain>
    </source>
</reference>
<feature type="coiled-coil region" evidence="1">
    <location>
        <begin position="127"/>
        <end position="154"/>
    </location>
</feature>
<dbReference type="InterPro" id="IPR037291">
    <property type="entry name" value="DUF4139"/>
</dbReference>
<dbReference type="PANTHER" id="PTHR31005:SF8">
    <property type="entry name" value="DUF4139 DOMAIN-CONTAINING PROTEIN"/>
    <property type="match status" value="1"/>
</dbReference>
<proteinExistence type="predicted"/>
<evidence type="ECO:0000313" key="4">
    <source>
        <dbReference type="Proteomes" id="UP001221757"/>
    </source>
</evidence>
<dbReference type="Proteomes" id="UP001221757">
    <property type="component" value="Unassembled WGS sequence"/>
</dbReference>
<evidence type="ECO:0000256" key="1">
    <source>
        <dbReference type="SAM" id="Coils"/>
    </source>
</evidence>
<dbReference type="Pfam" id="PF13598">
    <property type="entry name" value="DUF4139"/>
    <property type="match status" value="1"/>
</dbReference>
<organism evidence="3 4">
    <name type="scientific">Mycena rosella</name>
    <name type="common">Pink bonnet</name>
    <name type="synonym">Agaricus rosellus</name>
    <dbReference type="NCBI Taxonomy" id="1033263"/>
    <lineage>
        <taxon>Eukaryota</taxon>
        <taxon>Fungi</taxon>
        <taxon>Dikarya</taxon>
        <taxon>Basidiomycota</taxon>
        <taxon>Agaricomycotina</taxon>
        <taxon>Agaricomycetes</taxon>
        <taxon>Agaricomycetidae</taxon>
        <taxon>Agaricales</taxon>
        <taxon>Marasmiineae</taxon>
        <taxon>Mycenaceae</taxon>
        <taxon>Mycena</taxon>
    </lineage>
</organism>
<name>A0AAD7CSH4_MYCRO</name>
<sequence>MTTDHPPAFEATSSIELQSVTDSKITSVSLYSTRAEITRYGQNQVNIAGLPNALEAGRCGAVEGRGAATIHDVTVSTAKGEHIPTSSPKLVELLSGREKKVNALTGARGAGSLEQYLGSLTVEHLEVSKLENVLEGYEAAGEKLDARKAEMTEDLGRIDAEIAAERALIAVPHENNKLRTKAAIGIALIYAVPFATWTAFYDIRNPVALIYRRPLLNALYRQSWDDVPLQLETSTPTFGLRIPKLSPWNLDLQQPRWRLRTKSIVSIGFRSMAAPPAPTVRFRGGLEEAAPDMSYAGTATFRVPGLVTIPCDDAAHNFTIVELSLKAAMSWVSVPKLDAKTHLNLHFALMVPGVSPQESFDCPLGNLDSSIRITYHPVIKKLSQSGFYNKSANYVFAQRITIFNTKSIAAERVKIVDQIPVKLVNPALKLPSDAGASGATKGAPKDPQVVSVFKGVKAHWDGADQADCEVETLGLDRKVNWICSVPAQEKINLALEWEVTVSPASAQVMGL</sequence>
<comment type="caution">
    <text evidence="3">The sequence shown here is derived from an EMBL/GenBank/DDBJ whole genome shotgun (WGS) entry which is preliminary data.</text>
</comment>
<protein>
    <recommendedName>
        <fullName evidence="2">DUF4139 domain-containing protein</fullName>
    </recommendedName>
</protein>
<keyword evidence="1" id="KW-0175">Coiled coil</keyword>
<dbReference type="PANTHER" id="PTHR31005">
    <property type="entry name" value="DUF4139 DOMAIN-CONTAINING PROTEIN"/>
    <property type="match status" value="1"/>
</dbReference>
<accession>A0AAD7CSH4</accession>
<dbReference type="InterPro" id="IPR011935">
    <property type="entry name" value="CHP02231"/>
</dbReference>
<evidence type="ECO:0000313" key="3">
    <source>
        <dbReference type="EMBL" id="KAJ7657604.1"/>
    </source>
</evidence>
<keyword evidence="4" id="KW-1185">Reference proteome</keyword>
<dbReference type="AlphaFoldDB" id="A0AAD7CSH4"/>
<gene>
    <name evidence="3" type="ORF">B0H17DRAFT_1097651</name>
</gene>